<keyword evidence="2" id="KW-1185">Reference proteome</keyword>
<dbReference type="STRING" id="740709.A10D4_07912"/>
<accession>K2K9Z4</accession>
<evidence type="ECO:0000313" key="2">
    <source>
        <dbReference type="Proteomes" id="UP000014115"/>
    </source>
</evidence>
<proteinExistence type="predicted"/>
<protein>
    <submittedName>
        <fullName evidence="1">Methionyl-tRNA formyltransferase-like protein</fullName>
    </submittedName>
</protein>
<organism evidence="1 2">
    <name type="scientific">Idiomarina xiamenensis 10-D-4</name>
    <dbReference type="NCBI Taxonomy" id="740709"/>
    <lineage>
        <taxon>Bacteria</taxon>
        <taxon>Pseudomonadati</taxon>
        <taxon>Pseudomonadota</taxon>
        <taxon>Gammaproteobacteria</taxon>
        <taxon>Alteromonadales</taxon>
        <taxon>Idiomarinaceae</taxon>
        <taxon>Idiomarina</taxon>
    </lineage>
</organism>
<dbReference type="RefSeq" id="WP_008488812.1">
    <property type="nucleotide sequence ID" value="NZ_AMRG01000009.1"/>
</dbReference>
<dbReference type="GO" id="GO:0016740">
    <property type="term" value="F:transferase activity"/>
    <property type="evidence" value="ECO:0007669"/>
    <property type="project" value="UniProtKB-KW"/>
</dbReference>
<sequence length="170" mass="19488">MDQFDETLRKATANLKENYFQLPIAGSEKVTYRERVYCYELYHQMRVHWPKESMYSLCGEIDKGGHPLVRGNGLDNLKPDFLVHVPGTMDENYLVMEVKPGNCSSKGIAKDIETLNAFVQHANYQRAILLIYGTTLDNLSKRVQNELQRANGEVEIWTHNTCLFSASREG</sequence>
<name>K2K9Z4_9GAMM</name>
<comment type="caution">
    <text evidence="1">The sequence shown here is derived from an EMBL/GenBank/DDBJ whole genome shotgun (WGS) entry which is preliminary data.</text>
</comment>
<gene>
    <name evidence="1" type="ORF">A10D4_07912</name>
</gene>
<dbReference type="EMBL" id="AMRG01000009">
    <property type="protein sequence ID" value="EKE83332.1"/>
    <property type="molecule type" value="Genomic_DNA"/>
</dbReference>
<dbReference type="AlphaFoldDB" id="K2K9Z4"/>
<evidence type="ECO:0000313" key="1">
    <source>
        <dbReference type="EMBL" id="EKE83332.1"/>
    </source>
</evidence>
<dbReference type="OrthoDB" id="8907997at2"/>
<dbReference type="eggNOG" id="COG0223">
    <property type="taxonomic scope" value="Bacteria"/>
</dbReference>
<reference evidence="1 2" key="1">
    <citation type="journal article" date="2012" name="J. Bacteriol.">
        <title>Genome Sequence of Idiomarina xiamenensis Type Strain 10-D-4.</title>
        <authorList>
            <person name="Lai Q."/>
            <person name="Wang L."/>
            <person name="Wang W."/>
            <person name="Shao Z."/>
        </authorList>
    </citation>
    <scope>NUCLEOTIDE SEQUENCE [LARGE SCALE GENOMIC DNA]</scope>
    <source>
        <strain evidence="1 2">10-D-4</strain>
    </source>
</reference>
<dbReference type="Proteomes" id="UP000014115">
    <property type="component" value="Unassembled WGS sequence"/>
</dbReference>
<keyword evidence="1" id="KW-0808">Transferase</keyword>